<evidence type="ECO:0000256" key="3">
    <source>
        <dbReference type="ARBA" id="ARBA00023163"/>
    </source>
</evidence>
<dbReference type="InterPro" id="IPR018060">
    <property type="entry name" value="HTH_AraC"/>
</dbReference>
<dbReference type="Gene3D" id="2.60.120.10">
    <property type="entry name" value="Jelly Rolls"/>
    <property type="match status" value="1"/>
</dbReference>
<evidence type="ECO:0000313" key="6">
    <source>
        <dbReference type="Proteomes" id="UP001596250"/>
    </source>
</evidence>
<evidence type="ECO:0000313" key="5">
    <source>
        <dbReference type="EMBL" id="MFC5986502.1"/>
    </source>
</evidence>
<comment type="caution">
    <text evidence="5">The sequence shown here is derived from an EMBL/GenBank/DDBJ whole genome shotgun (WGS) entry which is preliminary data.</text>
</comment>
<dbReference type="InterPro" id="IPR020449">
    <property type="entry name" value="Tscrpt_reg_AraC-type_HTH"/>
</dbReference>
<keyword evidence="2" id="KW-0238">DNA-binding</keyword>
<dbReference type="PANTHER" id="PTHR43280:SF28">
    <property type="entry name" value="HTH-TYPE TRANSCRIPTIONAL ACTIVATOR RHAS"/>
    <property type="match status" value="1"/>
</dbReference>
<reference evidence="6" key="1">
    <citation type="journal article" date="2019" name="Int. J. Syst. Evol. Microbiol.">
        <title>The Global Catalogue of Microorganisms (GCM) 10K type strain sequencing project: providing services to taxonomists for standard genome sequencing and annotation.</title>
        <authorList>
            <consortium name="The Broad Institute Genomics Platform"/>
            <consortium name="The Broad Institute Genome Sequencing Center for Infectious Disease"/>
            <person name="Wu L."/>
            <person name="Ma J."/>
        </authorList>
    </citation>
    <scope>NUCLEOTIDE SEQUENCE [LARGE SCALE GENOMIC DNA]</scope>
    <source>
        <strain evidence="6">CCM 8749</strain>
    </source>
</reference>
<dbReference type="EMBL" id="JBHSQV010000108">
    <property type="protein sequence ID" value="MFC5986502.1"/>
    <property type="molecule type" value="Genomic_DNA"/>
</dbReference>
<feature type="domain" description="HTH araC/xylS-type" evidence="4">
    <location>
        <begin position="192"/>
        <end position="290"/>
    </location>
</feature>
<dbReference type="PANTHER" id="PTHR43280">
    <property type="entry name" value="ARAC-FAMILY TRANSCRIPTIONAL REGULATOR"/>
    <property type="match status" value="1"/>
</dbReference>
<keyword evidence="1" id="KW-0805">Transcription regulation</keyword>
<dbReference type="Proteomes" id="UP001596250">
    <property type="component" value="Unassembled WGS sequence"/>
</dbReference>
<keyword evidence="3" id="KW-0804">Transcription</keyword>
<dbReference type="PROSITE" id="PS01124">
    <property type="entry name" value="HTH_ARAC_FAMILY_2"/>
    <property type="match status" value="1"/>
</dbReference>
<keyword evidence="6" id="KW-1185">Reference proteome</keyword>
<evidence type="ECO:0000256" key="1">
    <source>
        <dbReference type="ARBA" id="ARBA00023015"/>
    </source>
</evidence>
<dbReference type="Pfam" id="PF02311">
    <property type="entry name" value="AraC_binding"/>
    <property type="match status" value="1"/>
</dbReference>
<dbReference type="Gene3D" id="1.10.10.60">
    <property type="entry name" value="Homeodomain-like"/>
    <property type="match status" value="2"/>
</dbReference>
<sequence length="298" mass="34404">MNREMLKENRVHGDPMYPVSVYPITEIEGPMILDPHWHDEMEFLLVTEGKALFQIDMAHYELHAGQAVFINSGELHAGFPIEDASCSFTAVVFHPELLGSSSYDVMQKKYVDPLLKKQVFPPTLISNEQPWELEVLQLLKQIIADNSAESPAYEFSTKARLLLMMAQLFSQAPSAPPRKNYAADSYKLERIKSVIDYVHQHFDEPLRLKDLAEQVNMSEGHFCRFFKQMMKKSPVEYMNHYRTQKAARLLENSDKKIVEIAMDVGFDNLSYFITVFKQFVGCTPSQYRKQVQRAVLEL</sequence>
<dbReference type="InterPro" id="IPR037923">
    <property type="entry name" value="HTH-like"/>
</dbReference>
<dbReference type="SMART" id="SM00342">
    <property type="entry name" value="HTH_ARAC"/>
    <property type="match status" value="1"/>
</dbReference>
<dbReference type="SUPFAM" id="SSF51215">
    <property type="entry name" value="Regulatory protein AraC"/>
    <property type="match status" value="1"/>
</dbReference>
<proteinExistence type="predicted"/>
<dbReference type="Pfam" id="PF12833">
    <property type="entry name" value="HTH_18"/>
    <property type="match status" value="1"/>
</dbReference>
<gene>
    <name evidence="5" type="ORF">ACFPXP_08685</name>
</gene>
<evidence type="ECO:0000256" key="2">
    <source>
        <dbReference type="ARBA" id="ARBA00023125"/>
    </source>
</evidence>
<dbReference type="PRINTS" id="PR00032">
    <property type="entry name" value="HTHARAC"/>
</dbReference>
<dbReference type="SUPFAM" id="SSF46689">
    <property type="entry name" value="Homeodomain-like"/>
    <property type="match status" value="2"/>
</dbReference>
<accession>A0ABW1IN77</accession>
<name>A0ABW1IN77_9BACL</name>
<organism evidence="5 6">
    <name type="scientific">Marinicrinis lubricantis</name>
    <dbReference type="NCBI Taxonomy" id="2086470"/>
    <lineage>
        <taxon>Bacteria</taxon>
        <taxon>Bacillati</taxon>
        <taxon>Bacillota</taxon>
        <taxon>Bacilli</taxon>
        <taxon>Bacillales</taxon>
        <taxon>Paenibacillaceae</taxon>
    </lineage>
</organism>
<dbReference type="InterPro" id="IPR009057">
    <property type="entry name" value="Homeodomain-like_sf"/>
</dbReference>
<dbReference type="InterPro" id="IPR003313">
    <property type="entry name" value="AraC-bd"/>
</dbReference>
<dbReference type="RefSeq" id="WP_379893830.1">
    <property type="nucleotide sequence ID" value="NZ_CBCSCT010000103.1"/>
</dbReference>
<protein>
    <submittedName>
        <fullName evidence="5">Helix-turn-helix domain-containing protein</fullName>
    </submittedName>
</protein>
<dbReference type="CDD" id="cd02208">
    <property type="entry name" value="cupin_RmlC-like"/>
    <property type="match status" value="1"/>
</dbReference>
<dbReference type="InterPro" id="IPR014710">
    <property type="entry name" value="RmlC-like_jellyroll"/>
</dbReference>
<evidence type="ECO:0000259" key="4">
    <source>
        <dbReference type="PROSITE" id="PS01124"/>
    </source>
</evidence>